<dbReference type="OrthoDB" id="9802683at2"/>
<dbReference type="InterPro" id="IPR039155">
    <property type="entry name" value="MLEC"/>
</dbReference>
<evidence type="ECO:0000256" key="4">
    <source>
        <dbReference type="ARBA" id="ARBA00022729"/>
    </source>
</evidence>
<evidence type="ECO:0000256" key="3">
    <source>
        <dbReference type="ARBA" id="ARBA00022692"/>
    </source>
</evidence>
<keyword evidence="13" id="KW-1185">Reference proteome</keyword>
<accession>A0A2T0S206</accession>
<dbReference type="Gene3D" id="2.60.120.430">
    <property type="entry name" value="Galactose-binding lectin"/>
    <property type="match status" value="2"/>
</dbReference>
<dbReference type="PANTHER" id="PTHR13460:SF0">
    <property type="entry name" value="MALECTIN"/>
    <property type="match status" value="1"/>
</dbReference>
<feature type="signal peptide" evidence="10">
    <location>
        <begin position="1"/>
        <end position="33"/>
    </location>
</feature>
<comment type="similarity">
    <text evidence="2">Belongs to the malectin family.</text>
</comment>
<comment type="caution">
    <text evidence="12">The sequence shown here is derived from an EMBL/GenBank/DDBJ whole genome shotgun (WGS) entry which is preliminary data.</text>
</comment>
<dbReference type="Proteomes" id="UP000239209">
    <property type="component" value="Unassembled WGS sequence"/>
</dbReference>
<sequence length="359" mass="36981">MSMRLTRRRAAAAIAVLLGALGAGLIAPAAAQADLTGAVSIDVGGAGGTGFAADTYGTGGREDTKPAEAPSLPNFSRTVAHPIPADIWHTARVGDSRYVVPGLTPGATYEARLYFLDWYFTRPGQRTFDVAINGSTVLAGFDIIGAAITAGADGRNSFGVEKDFPVTVGADGTATFDFIRGAANQPQINAIALAPVNPAGISIDLGGAGGSGFVADVYGTGGSIDTKPAGTPSLPNFSRTVAHPIPADIWHTSRYGEFQYVVPGLTPGATYEARLYFLDWYFTRPGQRSFDVAINGTTVLNDFDIIGAAITAGADGRNSFGVEKAFPVTVGADGAVSIAFSRHSADQPQVNAIALVPLA</sequence>
<evidence type="ECO:0000256" key="10">
    <source>
        <dbReference type="SAM" id="SignalP"/>
    </source>
</evidence>
<keyword evidence="6" id="KW-1133">Transmembrane helix</keyword>
<dbReference type="AlphaFoldDB" id="A0A2T0S206"/>
<keyword evidence="9" id="KW-0119">Carbohydrate metabolism</keyword>
<dbReference type="PANTHER" id="PTHR13460">
    <property type="match status" value="1"/>
</dbReference>
<protein>
    <submittedName>
        <fullName evidence="12">Malectin (Di-glucose binding ER protein)</fullName>
    </submittedName>
</protein>
<keyword evidence="7" id="KW-0472">Membrane</keyword>
<evidence type="ECO:0000313" key="12">
    <source>
        <dbReference type="EMBL" id="PRY27452.1"/>
    </source>
</evidence>
<comment type="subcellular location">
    <subcellularLocation>
        <location evidence="1">Endoplasmic reticulum membrane</location>
        <topology evidence="1">Single-pass type I membrane protein</topology>
    </subcellularLocation>
</comment>
<keyword evidence="4 10" id="KW-0732">Signal</keyword>
<organism evidence="12 13">
    <name type="scientific">Pseudosporangium ferrugineum</name>
    <dbReference type="NCBI Taxonomy" id="439699"/>
    <lineage>
        <taxon>Bacteria</taxon>
        <taxon>Bacillati</taxon>
        <taxon>Actinomycetota</taxon>
        <taxon>Actinomycetes</taxon>
        <taxon>Micromonosporales</taxon>
        <taxon>Micromonosporaceae</taxon>
        <taxon>Pseudosporangium</taxon>
    </lineage>
</organism>
<evidence type="ECO:0000256" key="6">
    <source>
        <dbReference type="ARBA" id="ARBA00022989"/>
    </source>
</evidence>
<name>A0A2T0S206_9ACTN</name>
<evidence type="ECO:0000256" key="1">
    <source>
        <dbReference type="ARBA" id="ARBA00004115"/>
    </source>
</evidence>
<evidence type="ECO:0000313" key="13">
    <source>
        <dbReference type="Proteomes" id="UP000239209"/>
    </source>
</evidence>
<keyword evidence="3" id="KW-0812">Transmembrane</keyword>
<evidence type="ECO:0000256" key="5">
    <source>
        <dbReference type="ARBA" id="ARBA00022824"/>
    </source>
</evidence>
<reference evidence="12 13" key="1">
    <citation type="submission" date="2018-03" db="EMBL/GenBank/DDBJ databases">
        <title>Genomic Encyclopedia of Archaeal and Bacterial Type Strains, Phase II (KMG-II): from individual species to whole genera.</title>
        <authorList>
            <person name="Goeker M."/>
        </authorList>
    </citation>
    <scope>NUCLEOTIDE SEQUENCE [LARGE SCALE GENOMIC DNA]</scope>
    <source>
        <strain evidence="12 13">DSM 45348</strain>
    </source>
</reference>
<evidence type="ECO:0000256" key="8">
    <source>
        <dbReference type="ARBA" id="ARBA00023180"/>
    </source>
</evidence>
<feature type="domain" description="Malectin" evidence="11">
    <location>
        <begin position="240"/>
        <end position="353"/>
    </location>
</feature>
<evidence type="ECO:0000256" key="7">
    <source>
        <dbReference type="ARBA" id="ARBA00023136"/>
    </source>
</evidence>
<dbReference type="InterPro" id="IPR006311">
    <property type="entry name" value="TAT_signal"/>
</dbReference>
<evidence type="ECO:0000256" key="2">
    <source>
        <dbReference type="ARBA" id="ARBA00009141"/>
    </source>
</evidence>
<dbReference type="RefSeq" id="WP_106128285.1">
    <property type="nucleotide sequence ID" value="NZ_PVZG01000010.1"/>
</dbReference>
<dbReference type="PROSITE" id="PS51318">
    <property type="entry name" value="TAT"/>
    <property type="match status" value="1"/>
</dbReference>
<keyword evidence="5" id="KW-0256">Endoplasmic reticulum</keyword>
<dbReference type="GO" id="GO:0016020">
    <property type="term" value="C:membrane"/>
    <property type="evidence" value="ECO:0007669"/>
    <property type="project" value="TreeGrafter"/>
</dbReference>
<evidence type="ECO:0000259" key="11">
    <source>
        <dbReference type="Pfam" id="PF11721"/>
    </source>
</evidence>
<gene>
    <name evidence="12" type="ORF">CLV70_11037</name>
</gene>
<dbReference type="EMBL" id="PVZG01000010">
    <property type="protein sequence ID" value="PRY27452.1"/>
    <property type="molecule type" value="Genomic_DNA"/>
</dbReference>
<feature type="chain" id="PRO_5015740056" evidence="10">
    <location>
        <begin position="34"/>
        <end position="359"/>
    </location>
</feature>
<dbReference type="Pfam" id="PF11721">
    <property type="entry name" value="Malectin"/>
    <property type="match status" value="2"/>
</dbReference>
<dbReference type="InterPro" id="IPR021720">
    <property type="entry name" value="Malectin_dom"/>
</dbReference>
<dbReference type="GO" id="GO:0030246">
    <property type="term" value="F:carbohydrate binding"/>
    <property type="evidence" value="ECO:0007669"/>
    <property type="project" value="InterPro"/>
</dbReference>
<evidence type="ECO:0000256" key="9">
    <source>
        <dbReference type="ARBA" id="ARBA00023277"/>
    </source>
</evidence>
<feature type="domain" description="Malectin" evidence="11">
    <location>
        <begin position="47"/>
        <end position="191"/>
    </location>
</feature>
<keyword evidence="8" id="KW-0325">Glycoprotein</keyword>
<proteinExistence type="inferred from homology"/>